<dbReference type="AlphaFoldDB" id="A0A2K3L8S0"/>
<gene>
    <name evidence="1" type="ORF">L195_g030865</name>
</gene>
<dbReference type="Proteomes" id="UP000236291">
    <property type="component" value="Unassembled WGS sequence"/>
</dbReference>
<proteinExistence type="predicted"/>
<protein>
    <submittedName>
        <fullName evidence="1">Uncharacterized protein</fullName>
    </submittedName>
</protein>
<name>A0A2K3L8S0_TRIPR</name>
<comment type="caution">
    <text evidence="1">The sequence shown here is derived from an EMBL/GenBank/DDBJ whole genome shotgun (WGS) entry which is preliminary data.</text>
</comment>
<evidence type="ECO:0000313" key="1">
    <source>
        <dbReference type="EMBL" id="PNX74936.1"/>
    </source>
</evidence>
<organism evidence="1 2">
    <name type="scientific">Trifolium pratense</name>
    <name type="common">Red clover</name>
    <dbReference type="NCBI Taxonomy" id="57577"/>
    <lineage>
        <taxon>Eukaryota</taxon>
        <taxon>Viridiplantae</taxon>
        <taxon>Streptophyta</taxon>
        <taxon>Embryophyta</taxon>
        <taxon>Tracheophyta</taxon>
        <taxon>Spermatophyta</taxon>
        <taxon>Magnoliopsida</taxon>
        <taxon>eudicotyledons</taxon>
        <taxon>Gunneridae</taxon>
        <taxon>Pentapetalae</taxon>
        <taxon>rosids</taxon>
        <taxon>fabids</taxon>
        <taxon>Fabales</taxon>
        <taxon>Fabaceae</taxon>
        <taxon>Papilionoideae</taxon>
        <taxon>50 kb inversion clade</taxon>
        <taxon>NPAAA clade</taxon>
        <taxon>Hologalegina</taxon>
        <taxon>IRL clade</taxon>
        <taxon>Trifolieae</taxon>
        <taxon>Trifolium</taxon>
    </lineage>
</organism>
<reference evidence="1 2" key="2">
    <citation type="journal article" date="2017" name="Front. Plant Sci.">
        <title>Gene Classification and Mining of Molecular Markers Useful in Red Clover (Trifolium pratense) Breeding.</title>
        <authorList>
            <person name="Istvanek J."/>
            <person name="Dluhosova J."/>
            <person name="Dluhos P."/>
            <person name="Patkova L."/>
            <person name="Nedelnik J."/>
            <person name="Repkova J."/>
        </authorList>
    </citation>
    <scope>NUCLEOTIDE SEQUENCE [LARGE SCALE GENOMIC DNA]</scope>
    <source>
        <strain evidence="2">cv. Tatra</strain>
        <tissue evidence="1">Young leaves</tissue>
    </source>
</reference>
<sequence length="35" mass="3356">MRSPATDGAVAGAGADTALATVLSLTRSGVEQSGH</sequence>
<accession>A0A2K3L8S0</accession>
<dbReference type="EMBL" id="ASHM01028283">
    <property type="protein sequence ID" value="PNX74936.1"/>
    <property type="molecule type" value="Genomic_DNA"/>
</dbReference>
<reference evidence="1 2" key="1">
    <citation type="journal article" date="2014" name="Am. J. Bot.">
        <title>Genome assembly and annotation for red clover (Trifolium pratense; Fabaceae).</title>
        <authorList>
            <person name="Istvanek J."/>
            <person name="Jaros M."/>
            <person name="Krenek A."/>
            <person name="Repkova J."/>
        </authorList>
    </citation>
    <scope>NUCLEOTIDE SEQUENCE [LARGE SCALE GENOMIC DNA]</scope>
    <source>
        <strain evidence="2">cv. Tatra</strain>
        <tissue evidence="1">Young leaves</tissue>
    </source>
</reference>
<evidence type="ECO:0000313" key="2">
    <source>
        <dbReference type="Proteomes" id="UP000236291"/>
    </source>
</evidence>